<dbReference type="Proteomes" id="UP001501475">
    <property type="component" value="Unassembled WGS sequence"/>
</dbReference>
<dbReference type="SUPFAM" id="SSF46689">
    <property type="entry name" value="Homeodomain-like"/>
    <property type="match status" value="1"/>
</dbReference>
<keyword evidence="3" id="KW-1185">Reference proteome</keyword>
<evidence type="ECO:0000256" key="1">
    <source>
        <dbReference type="SAM" id="Coils"/>
    </source>
</evidence>
<name>A0ABN2KID7_9MICO</name>
<dbReference type="RefSeq" id="WP_344064466.1">
    <property type="nucleotide sequence ID" value="NZ_BAAAPN010000039.1"/>
</dbReference>
<keyword evidence="1" id="KW-0175">Coiled coil</keyword>
<protein>
    <submittedName>
        <fullName evidence="2">Transposase</fullName>
    </submittedName>
</protein>
<sequence>MPKHFGAATKERAVRMVAEQVVEYGSLTKTCAAVGAKLGISKETVRGWARQAQVDAGTREGMTSSEREEIKALKARVRRLEEDNAILRSAATFIAGELDPRSR</sequence>
<dbReference type="InterPro" id="IPR009057">
    <property type="entry name" value="Homeodomain-like_sf"/>
</dbReference>
<dbReference type="InterPro" id="IPR036388">
    <property type="entry name" value="WH-like_DNA-bd_sf"/>
</dbReference>
<proteinExistence type="predicted"/>
<dbReference type="EMBL" id="BAAAPN010000039">
    <property type="protein sequence ID" value="GAA1757028.1"/>
    <property type="molecule type" value="Genomic_DNA"/>
</dbReference>
<evidence type="ECO:0000313" key="2">
    <source>
        <dbReference type="EMBL" id="GAA1757028.1"/>
    </source>
</evidence>
<comment type="caution">
    <text evidence="2">The sequence shown here is derived from an EMBL/GenBank/DDBJ whole genome shotgun (WGS) entry which is preliminary data.</text>
</comment>
<gene>
    <name evidence="2" type="ORF">GCM10009810_15680</name>
</gene>
<evidence type="ECO:0000313" key="3">
    <source>
        <dbReference type="Proteomes" id="UP001501475"/>
    </source>
</evidence>
<accession>A0ABN2KID7</accession>
<feature type="coiled-coil region" evidence="1">
    <location>
        <begin position="63"/>
        <end position="90"/>
    </location>
</feature>
<reference evidence="2 3" key="1">
    <citation type="journal article" date="2019" name="Int. J. Syst. Evol. Microbiol.">
        <title>The Global Catalogue of Microorganisms (GCM) 10K type strain sequencing project: providing services to taxonomists for standard genome sequencing and annotation.</title>
        <authorList>
            <consortium name="The Broad Institute Genomics Platform"/>
            <consortium name="The Broad Institute Genome Sequencing Center for Infectious Disease"/>
            <person name="Wu L."/>
            <person name="Ma J."/>
        </authorList>
    </citation>
    <scope>NUCLEOTIDE SEQUENCE [LARGE SCALE GENOMIC DNA]</scope>
    <source>
        <strain evidence="2 3">JCM 15591</strain>
    </source>
</reference>
<dbReference type="Gene3D" id="1.10.10.10">
    <property type="entry name" value="Winged helix-like DNA-binding domain superfamily/Winged helix DNA-binding domain"/>
    <property type="match status" value="1"/>
</dbReference>
<organism evidence="2 3">
    <name type="scientific">Nostocoides vanveenii</name>
    <dbReference type="NCBI Taxonomy" id="330835"/>
    <lineage>
        <taxon>Bacteria</taxon>
        <taxon>Bacillati</taxon>
        <taxon>Actinomycetota</taxon>
        <taxon>Actinomycetes</taxon>
        <taxon>Micrococcales</taxon>
        <taxon>Intrasporangiaceae</taxon>
        <taxon>Nostocoides</taxon>
    </lineage>
</organism>